<keyword evidence="2" id="KW-0456">Lyase</keyword>
<evidence type="ECO:0000313" key="6">
    <source>
        <dbReference type="Proteomes" id="UP000738826"/>
    </source>
</evidence>
<dbReference type="AlphaFoldDB" id="A0A8J7YVR4"/>
<evidence type="ECO:0000256" key="2">
    <source>
        <dbReference type="ARBA" id="ARBA00023239"/>
    </source>
</evidence>
<protein>
    <submittedName>
        <fullName evidence="5">Class II aldolase/adducin family protein</fullName>
    </submittedName>
</protein>
<proteinExistence type="predicted"/>
<dbReference type="GO" id="GO:0046872">
    <property type="term" value="F:metal ion binding"/>
    <property type="evidence" value="ECO:0007669"/>
    <property type="project" value="UniProtKB-KW"/>
</dbReference>
<feature type="domain" description="Class II aldolase/adducin N-terminal" evidence="3">
    <location>
        <begin position="26"/>
        <end position="198"/>
    </location>
</feature>
<dbReference type="GO" id="GO:0016832">
    <property type="term" value="F:aldehyde-lyase activity"/>
    <property type="evidence" value="ECO:0007669"/>
    <property type="project" value="TreeGrafter"/>
</dbReference>
<dbReference type="UniPathway" id="UPA00071"/>
<organism evidence="5 6">
    <name type="scientific">Candidatus Altarchaeum hamiconexum</name>
    <dbReference type="NCBI Taxonomy" id="1803513"/>
    <lineage>
        <taxon>Archaea</taxon>
        <taxon>Candidatus Altarchaeota</taxon>
        <taxon>Candidatus Altiarchaeia</taxon>
        <taxon>Candidatus Altarchaeales</taxon>
        <taxon>Candidatus Altarchaeaceae</taxon>
        <taxon>Candidatus Altarchaeum</taxon>
    </lineage>
</organism>
<reference evidence="5" key="1">
    <citation type="submission" date="2019-11" db="EMBL/GenBank/DDBJ databases">
        <title>Lipid analysis of CO2-rich subsurface aquifers suggests an autotrophy-based deep biosphere with lysolipids enriched in CPR bacteria.</title>
        <authorList>
            <person name="Probst A.J."/>
            <person name="Elling F.J."/>
            <person name="Castelle C.J."/>
            <person name="Zhu Q."/>
            <person name="Elvert M."/>
            <person name="Birarda G."/>
            <person name="Holman H.-Y."/>
            <person name="Lane K.R."/>
            <person name="Ladd B."/>
            <person name="Ryan M.C."/>
            <person name="Woyke T."/>
            <person name="Hinrichs K.-U."/>
            <person name="Banfield J.F."/>
        </authorList>
    </citation>
    <scope>NUCLEOTIDE SEQUENCE</scope>
    <source>
        <strain evidence="4">CG_2015-01_33_1645</strain>
        <strain evidence="5">CG_2015-04_33_537</strain>
    </source>
</reference>
<evidence type="ECO:0000313" key="5">
    <source>
        <dbReference type="EMBL" id="NCS91972.1"/>
    </source>
</evidence>
<evidence type="ECO:0000256" key="1">
    <source>
        <dbReference type="ARBA" id="ARBA00022723"/>
    </source>
</evidence>
<name>A0A8J7YVR4_9ARCH</name>
<dbReference type="SUPFAM" id="SSF53639">
    <property type="entry name" value="AraD/HMP-PK domain-like"/>
    <property type="match status" value="1"/>
</dbReference>
<gene>
    <name evidence="5" type="ORF">GW779_06215</name>
    <name evidence="4" type="ORF">GW910_03420</name>
</gene>
<evidence type="ECO:0000259" key="3">
    <source>
        <dbReference type="SMART" id="SM01007"/>
    </source>
</evidence>
<dbReference type="EMBL" id="JAACQH010000140">
    <property type="protein sequence ID" value="NCS91972.1"/>
    <property type="molecule type" value="Genomic_DNA"/>
</dbReference>
<dbReference type="InterPro" id="IPR036409">
    <property type="entry name" value="Aldolase_II/adducin_N_sf"/>
</dbReference>
<dbReference type="Proteomes" id="UP000768163">
    <property type="component" value="Unassembled WGS sequence"/>
</dbReference>
<dbReference type="GO" id="GO:0019323">
    <property type="term" value="P:pentose catabolic process"/>
    <property type="evidence" value="ECO:0007669"/>
    <property type="project" value="TreeGrafter"/>
</dbReference>
<keyword evidence="1" id="KW-0479">Metal-binding</keyword>
<dbReference type="SMART" id="SM01007">
    <property type="entry name" value="Aldolase_II"/>
    <property type="match status" value="1"/>
</dbReference>
<dbReference type="Gene3D" id="3.40.225.10">
    <property type="entry name" value="Class II aldolase/adducin N-terminal domain"/>
    <property type="match status" value="1"/>
</dbReference>
<evidence type="ECO:0000313" key="4">
    <source>
        <dbReference type="EMBL" id="NCN65109.1"/>
    </source>
</evidence>
<dbReference type="GO" id="GO:0005829">
    <property type="term" value="C:cytosol"/>
    <property type="evidence" value="ECO:0007669"/>
    <property type="project" value="TreeGrafter"/>
</dbReference>
<dbReference type="InterPro" id="IPR001303">
    <property type="entry name" value="Aldolase_II/adducin_N"/>
</dbReference>
<accession>A0A8J7YVR4</accession>
<dbReference type="Pfam" id="PF00596">
    <property type="entry name" value="Aldolase_II"/>
    <property type="match status" value="1"/>
</dbReference>
<dbReference type="InterPro" id="IPR050197">
    <property type="entry name" value="Aldolase_class_II_sugar_metab"/>
</dbReference>
<dbReference type="EMBL" id="JAACVF010000086">
    <property type="protein sequence ID" value="NCN65109.1"/>
    <property type="molecule type" value="Genomic_DNA"/>
</dbReference>
<dbReference type="PANTHER" id="PTHR22789:SF0">
    <property type="entry name" value="3-OXO-TETRONATE 4-PHOSPHATE DECARBOXYLASE-RELATED"/>
    <property type="match status" value="1"/>
</dbReference>
<dbReference type="Proteomes" id="UP000738826">
    <property type="component" value="Unassembled WGS sequence"/>
</dbReference>
<dbReference type="PANTHER" id="PTHR22789">
    <property type="entry name" value="FUCULOSE PHOSPHATE ALDOLASE"/>
    <property type="match status" value="1"/>
</dbReference>
<comment type="caution">
    <text evidence="5">The sequence shown here is derived from an EMBL/GenBank/DDBJ whole genome shotgun (WGS) entry which is preliminary data.</text>
</comment>
<sequence length="202" mass="22907">MSEKYSGVKFKTIFREKSKIKHKGIEKLRHWGRKFTELDLAPKIEGGFAGNLSFRTHRGFIITASVANLSGLNDDDLVEVTDADVCLKHVFVCGLKEPSSESFLHHAIYVRRADINAVFHGHDKLTLKFNDLLNFPVTEKEQPYGSAELVNDVVKILDKCKDYYYILIKNHGFISLGKTMDEAGNEAISQHKRAIELNKQAK</sequence>